<evidence type="ECO:0000313" key="5">
    <source>
        <dbReference type="Proteomes" id="UP001153069"/>
    </source>
</evidence>
<dbReference type="NCBIfam" id="TIGR00345">
    <property type="entry name" value="GET3_arsA_TRC40"/>
    <property type="match status" value="2"/>
</dbReference>
<dbReference type="SUPFAM" id="SSF52540">
    <property type="entry name" value="P-loop containing nucleoside triphosphate hydrolases"/>
    <property type="match status" value="2"/>
</dbReference>
<feature type="domain" description="AAA+ ATPase" evidence="3">
    <location>
        <begin position="454"/>
        <end position="657"/>
    </location>
</feature>
<reference evidence="4" key="1">
    <citation type="submission" date="2020-06" db="EMBL/GenBank/DDBJ databases">
        <authorList>
            <consortium name="Plant Systems Biology data submission"/>
        </authorList>
    </citation>
    <scope>NUCLEOTIDE SEQUENCE</scope>
    <source>
        <strain evidence="4">D6</strain>
    </source>
</reference>
<feature type="chain" id="PRO_5040214814" evidence="2">
    <location>
        <begin position="22"/>
        <end position="789"/>
    </location>
</feature>
<dbReference type="GO" id="GO:0043529">
    <property type="term" value="C:GET complex"/>
    <property type="evidence" value="ECO:0007669"/>
    <property type="project" value="TreeGrafter"/>
</dbReference>
<evidence type="ECO:0000256" key="2">
    <source>
        <dbReference type="SAM" id="SignalP"/>
    </source>
</evidence>
<feature type="signal peptide" evidence="2">
    <location>
        <begin position="1"/>
        <end position="21"/>
    </location>
</feature>
<dbReference type="PANTHER" id="PTHR10803:SF0">
    <property type="entry name" value="ATPASE GET3B"/>
    <property type="match status" value="1"/>
</dbReference>
<dbReference type="Proteomes" id="UP001153069">
    <property type="component" value="Unassembled WGS sequence"/>
</dbReference>
<proteinExistence type="predicted"/>
<dbReference type="InterPro" id="IPR027417">
    <property type="entry name" value="P-loop_NTPase"/>
</dbReference>
<dbReference type="PANTHER" id="PTHR10803">
    <property type="entry name" value="ARSENICAL PUMP-DRIVING ATPASE ARSENITE-TRANSLOCATING ATPASE"/>
    <property type="match status" value="1"/>
</dbReference>
<sequence length="789" mass="84507">MTRFCLCLILSILGTNGLVSSFQTIDPLVRTGKNNVGSVRSRYYPSGLTGVTSTNTPRPVSSSWSDNRLFSLRELVEDVSNRPPGKEPSTIFVGGKGGVGKTTTSSALAVKLASDYEKDLKVLVVSTDPAHSLGDALDEDLRKGKGKPIMMTDPITSGRLYACEVDASAALEEFRKNLEAFDITRLADAMGVSPDFLEGFGLAEFSGLLNNPPPGLDELVALSNVLDTESVAADFDVIVVDTAPTGHTLRLLALPQFLDGLLGKLIKLRMKLSGLASTLQALFGNSQGEQRAQAIDNAVDRLEAFRKKMARLRARLQDATTTSFVVVTIPTKLGVSESKRLMAELGSQGVSVTDVVVNQCVADFEGESTEALEGYYQRRIAGQEKWVGKLKEAIDQVSATPEFKENGSDKPITLTEVPFFDVELVGVPALYYLGSQCFVDNPNFSHLMEEGRSEDCKVLICGGKGGVGKTTTSSSLAVSMAAKGHNVALISTDPAHSLGDAIEMNLAGGDLMDCPLVGVPPGEGSLSVLEVDPSQSISQFKGVVDKLIGGGGDDDGSGIRNTLKELEEVFDTLPAGTDEVVALAKVINLVKKGGFDRIVIDTAPTGHTLRMLSTPGFLAELIDRLLAISEKVNSNVAVKMLVASSASSEEIETAAATAKSTLLKFQLQMYDLEDLFVDPWQTEFIIVTIPTELAIRESTRLLNDLTFEAPDMPIKVRNVVANQVLKDDGSDAKTYLSHVHQGQMISLGELQSATAAMTKPPRVTTVPYIDTEPRGVFGLNILAEELLKE</sequence>
<evidence type="ECO:0000259" key="3">
    <source>
        <dbReference type="SMART" id="SM00382"/>
    </source>
</evidence>
<dbReference type="Gene3D" id="3.40.50.300">
    <property type="entry name" value="P-loop containing nucleotide triphosphate hydrolases"/>
    <property type="match status" value="2"/>
</dbReference>
<evidence type="ECO:0000313" key="4">
    <source>
        <dbReference type="EMBL" id="CAB9528558.1"/>
    </source>
</evidence>
<dbReference type="GO" id="GO:0005524">
    <property type="term" value="F:ATP binding"/>
    <property type="evidence" value="ECO:0007669"/>
    <property type="project" value="InterPro"/>
</dbReference>
<evidence type="ECO:0000256" key="1">
    <source>
        <dbReference type="SAM" id="Coils"/>
    </source>
</evidence>
<dbReference type="CDD" id="cd02035">
    <property type="entry name" value="ArsA"/>
    <property type="match status" value="2"/>
</dbReference>
<dbReference type="Pfam" id="PF02374">
    <property type="entry name" value="ArsA_ATPase"/>
    <property type="match status" value="2"/>
</dbReference>
<organism evidence="4 5">
    <name type="scientific">Seminavis robusta</name>
    <dbReference type="NCBI Taxonomy" id="568900"/>
    <lineage>
        <taxon>Eukaryota</taxon>
        <taxon>Sar</taxon>
        <taxon>Stramenopiles</taxon>
        <taxon>Ochrophyta</taxon>
        <taxon>Bacillariophyta</taxon>
        <taxon>Bacillariophyceae</taxon>
        <taxon>Bacillariophycidae</taxon>
        <taxon>Naviculales</taxon>
        <taxon>Naviculaceae</taxon>
        <taxon>Seminavis</taxon>
    </lineage>
</organism>
<name>A0A9N8EXF3_9STRA</name>
<dbReference type="GO" id="GO:0071816">
    <property type="term" value="P:tail-anchored membrane protein insertion into ER membrane"/>
    <property type="evidence" value="ECO:0007669"/>
    <property type="project" value="TreeGrafter"/>
</dbReference>
<feature type="domain" description="AAA+ ATPase" evidence="3">
    <location>
        <begin position="87"/>
        <end position="315"/>
    </location>
</feature>
<dbReference type="OrthoDB" id="1770at2759"/>
<feature type="coiled-coil region" evidence="1">
    <location>
        <begin position="295"/>
        <end position="322"/>
    </location>
</feature>
<dbReference type="EMBL" id="CAICTM010002253">
    <property type="protein sequence ID" value="CAB9528558.1"/>
    <property type="molecule type" value="Genomic_DNA"/>
</dbReference>
<dbReference type="SMART" id="SM00382">
    <property type="entry name" value="AAA"/>
    <property type="match status" value="2"/>
</dbReference>
<gene>
    <name evidence="4" type="ORF">SEMRO_2255_G320980.1</name>
</gene>
<dbReference type="InterPro" id="IPR016300">
    <property type="entry name" value="ATPase_ArsA/GET3"/>
</dbReference>
<protein>
    <submittedName>
        <fullName evidence="4">ATPase GET3</fullName>
    </submittedName>
</protein>
<dbReference type="GO" id="GO:0016887">
    <property type="term" value="F:ATP hydrolysis activity"/>
    <property type="evidence" value="ECO:0007669"/>
    <property type="project" value="InterPro"/>
</dbReference>
<keyword evidence="5" id="KW-1185">Reference proteome</keyword>
<accession>A0A9N8EXF3</accession>
<keyword evidence="1" id="KW-0175">Coiled coil</keyword>
<dbReference type="InterPro" id="IPR003593">
    <property type="entry name" value="AAA+_ATPase"/>
</dbReference>
<keyword evidence="2" id="KW-0732">Signal</keyword>
<dbReference type="InterPro" id="IPR025723">
    <property type="entry name" value="ArsA/GET3_ATPase-like"/>
</dbReference>
<comment type="caution">
    <text evidence="4">The sequence shown here is derived from an EMBL/GenBank/DDBJ whole genome shotgun (WGS) entry which is preliminary data.</text>
</comment>
<dbReference type="AlphaFoldDB" id="A0A9N8EXF3"/>